<dbReference type="InterPro" id="IPR006150">
    <property type="entry name" value="Cys_repeat_1"/>
</dbReference>
<dbReference type="PANTHER" id="PTHR46339:SF7">
    <property type="entry name" value="BPTI_KUNITZ INHIBITOR DOMAIN-CONTAINING PROTEIN"/>
    <property type="match status" value="1"/>
</dbReference>
<dbReference type="InterPro" id="IPR028150">
    <property type="entry name" value="Lustrin_cystein"/>
</dbReference>
<accession>A0A0N4W062</accession>
<name>A0A0N4W062_HAEPC</name>
<dbReference type="OrthoDB" id="504708at2759"/>
<organism evidence="3">
    <name type="scientific">Haemonchus placei</name>
    <name type="common">Barber's pole worm</name>
    <dbReference type="NCBI Taxonomy" id="6290"/>
    <lineage>
        <taxon>Eukaryota</taxon>
        <taxon>Metazoa</taxon>
        <taxon>Ecdysozoa</taxon>
        <taxon>Nematoda</taxon>
        <taxon>Chromadorea</taxon>
        <taxon>Rhabditida</taxon>
        <taxon>Rhabditina</taxon>
        <taxon>Rhabditomorpha</taxon>
        <taxon>Strongyloidea</taxon>
        <taxon>Trichostrongylidae</taxon>
        <taxon>Haemonchus</taxon>
    </lineage>
</organism>
<dbReference type="AlphaFoldDB" id="A0A0N4W062"/>
<dbReference type="EMBL" id="UZAF01007814">
    <property type="protein sequence ID" value="VDO17620.1"/>
    <property type="molecule type" value="Genomic_DNA"/>
</dbReference>
<evidence type="ECO:0000313" key="3">
    <source>
        <dbReference type="WBParaSite" id="HPLM_0000293801-mRNA-1"/>
    </source>
</evidence>
<protein>
    <submittedName>
        <fullName evidence="3">EB domain-containing protein</fullName>
    </submittedName>
</protein>
<dbReference type="PANTHER" id="PTHR46339">
    <property type="entry name" value="PROTEIN CBG15282-RELATED"/>
    <property type="match status" value="1"/>
</dbReference>
<evidence type="ECO:0000313" key="2">
    <source>
        <dbReference type="Proteomes" id="UP000268014"/>
    </source>
</evidence>
<dbReference type="Pfam" id="PF14625">
    <property type="entry name" value="Lustrin_cystein"/>
    <property type="match status" value="2"/>
</dbReference>
<reference evidence="1 2" key="2">
    <citation type="submission" date="2018-11" db="EMBL/GenBank/DDBJ databases">
        <authorList>
            <consortium name="Pathogen Informatics"/>
        </authorList>
    </citation>
    <scope>NUCLEOTIDE SEQUENCE [LARGE SCALE GENOMIC DNA]</scope>
    <source>
        <strain evidence="1 2">MHpl1</strain>
    </source>
</reference>
<gene>
    <name evidence="1" type="ORF">HPLM_LOCUS2930</name>
</gene>
<dbReference type="STRING" id="6290.A0A0N4W062"/>
<evidence type="ECO:0000313" key="1">
    <source>
        <dbReference type="EMBL" id="VDO17620.1"/>
    </source>
</evidence>
<sequence length="147" mass="15880">WSISNQRYQCCGSTPITTPKSIAALGCPNNQVAYRDVATNQPRICTAASQNCPTGYFCQFSTANNQFQCCGMSGGCPNDSVAFIGITGEAQSCAIGQSSCPKGYSCQRSLTGAQLCCTTNEQGSFLFVSLFEYPASFRAFFREYLEE</sequence>
<dbReference type="Proteomes" id="UP000268014">
    <property type="component" value="Unassembled WGS sequence"/>
</dbReference>
<proteinExistence type="predicted"/>
<dbReference type="SMART" id="SM00289">
    <property type="entry name" value="WR1"/>
    <property type="match status" value="2"/>
</dbReference>
<keyword evidence="2" id="KW-1185">Reference proteome</keyword>
<dbReference type="InterPro" id="IPR053014">
    <property type="entry name" value="Cuticle_assoc_divergent"/>
</dbReference>
<reference evidence="3" key="1">
    <citation type="submission" date="2017-02" db="UniProtKB">
        <authorList>
            <consortium name="WormBaseParasite"/>
        </authorList>
    </citation>
    <scope>IDENTIFICATION</scope>
</reference>
<dbReference type="WBParaSite" id="HPLM_0000293801-mRNA-1">
    <property type="protein sequence ID" value="HPLM_0000293801-mRNA-1"/>
    <property type="gene ID" value="HPLM_0000293801"/>
</dbReference>